<feature type="site" description="Transition state stabilizer" evidence="3">
    <location>
        <position position="22"/>
    </location>
</feature>
<comment type="similarity">
    <text evidence="3">Belongs to the IspD/TarI cytidylyltransferase family. IspD subfamily.</text>
</comment>
<keyword evidence="2 3" id="KW-0548">Nucleotidyltransferase</keyword>
<organism evidence="4 5">
    <name type="scientific">Pseudorhodobacter antarcticus</name>
    <dbReference type="NCBI Taxonomy" id="1077947"/>
    <lineage>
        <taxon>Bacteria</taxon>
        <taxon>Pseudomonadati</taxon>
        <taxon>Pseudomonadota</taxon>
        <taxon>Alphaproteobacteria</taxon>
        <taxon>Rhodobacterales</taxon>
        <taxon>Paracoccaceae</taxon>
        <taxon>Pseudorhodobacter</taxon>
    </lineage>
</organism>
<reference evidence="4 5" key="1">
    <citation type="submission" date="2016-10" db="EMBL/GenBank/DDBJ databases">
        <authorList>
            <person name="de Groot N.N."/>
        </authorList>
    </citation>
    <scope>NUCLEOTIDE SEQUENCE [LARGE SCALE GENOMIC DNA]</scope>
    <source>
        <strain evidence="4 5">CGMCC 1.10836</strain>
    </source>
</reference>
<dbReference type="RefSeq" id="WP_050519218.1">
    <property type="nucleotide sequence ID" value="NZ_FOCO01000027.1"/>
</dbReference>
<dbReference type="AlphaFoldDB" id="A0A1H8JV40"/>
<keyword evidence="1 3" id="KW-0808">Transferase</keyword>
<dbReference type="NCBIfam" id="TIGR00453">
    <property type="entry name" value="ispD"/>
    <property type="match status" value="1"/>
</dbReference>
<dbReference type="EC" id="2.7.7.60" evidence="3"/>
<dbReference type="PANTHER" id="PTHR32125">
    <property type="entry name" value="2-C-METHYL-D-ERYTHRITOL 4-PHOSPHATE CYTIDYLYLTRANSFERASE, CHLOROPLASTIC"/>
    <property type="match status" value="1"/>
</dbReference>
<accession>A0A1H8JV40</accession>
<comment type="function">
    <text evidence="3">Catalyzes the formation of 4-diphosphocytidyl-2-C-methyl-D-erythritol from CTP and 2-C-methyl-D-erythritol 4-phosphate (MEP).</text>
</comment>
<dbReference type="Pfam" id="PF01128">
    <property type="entry name" value="IspD"/>
    <property type="match status" value="1"/>
</dbReference>
<dbReference type="UniPathway" id="UPA00056">
    <property type="reaction ID" value="UER00093"/>
</dbReference>
<comment type="pathway">
    <text evidence="3">Isoprenoid biosynthesis; isopentenyl diphosphate biosynthesis via DXP pathway; isopentenyl diphosphate from 1-deoxy-D-xylulose 5-phosphate: step 2/6.</text>
</comment>
<gene>
    <name evidence="3" type="primary">ispD</name>
    <name evidence="4" type="ORF">SAMN05216227_102718</name>
</gene>
<dbReference type="InterPro" id="IPR034683">
    <property type="entry name" value="IspD/TarI"/>
</dbReference>
<sequence length="220" mass="23222">MTSAVIITAAGRGLRAGGKIPKQWQHLGGKPVLAHTVAAFQTLGFTQILVTIHPDDTPHAAYLGPDVRLIIGGDTRAKSVKNALESIDINHISQVFIHDGARPFVTAALIARLQTALQTQPAAAPALPVTDALWRGENGLVTGVAERTNLFRAQTPQAFHLAAILAAHRIHPGNAADDVEVARAAGLAVAIVAGDEDNIKITLPGDMARAEQILQHRKQA</sequence>
<dbReference type="STRING" id="1077947.SAMN05216227_102718"/>
<evidence type="ECO:0000256" key="3">
    <source>
        <dbReference type="HAMAP-Rule" id="MF_00108"/>
    </source>
</evidence>
<dbReference type="Gene3D" id="3.90.550.10">
    <property type="entry name" value="Spore Coat Polysaccharide Biosynthesis Protein SpsA, Chain A"/>
    <property type="match status" value="1"/>
</dbReference>
<dbReference type="OrthoDB" id="9804336at2"/>
<dbReference type="CDD" id="cd02516">
    <property type="entry name" value="CDP-ME_synthetase"/>
    <property type="match status" value="1"/>
</dbReference>
<dbReference type="InterPro" id="IPR029044">
    <property type="entry name" value="Nucleotide-diphossugar_trans"/>
</dbReference>
<dbReference type="InterPro" id="IPR001228">
    <property type="entry name" value="IspD"/>
</dbReference>
<dbReference type="FunFam" id="3.90.550.10:FF:000003">
    <property type="entry name" value="2-C-methyl-D-erythritol 4-phosphate cytidylyltransferase"/>
    <property type="match status" value="1"/>
</dbReference>
<feature type="site" description="Positions MEP for the nucleophilic attack" evidence="3">
    <location>
        <position position="200"/>
    </location>
</feature>
<evidence type="ECO:0000313" key="5">
    <source>
        <dbReference type="Proteomes" id="UP000183002"/>
    </source>
</evidence>
<dbReference type="GO" id="GO:0019288">
    <property type="term" value="P:isopentenyl diphosphate biosynthetic process, methylerythritol 4-phosphate pathway"/>
    <property type="evidence" value="ECO:0007669"/>
    <property type="project" value="UniProtKB-UniRule"/>
</dbReference>
<dbReference type="EMBL" id="FOCO01000027">
    <property type="protein sequence ID" value="SEN84078.1"/>
    <property type="molecule type" value="Genomic_DNA"/>
</dbReference>
<feature type="site" description="Positions MEP for the nucleophilic attack" evidence="3">
    <location>
        <position position="147"/>
    </location>
</feature>
<evidence type="ECO:0000256" key="1">
    <source>
        <dbReference type="ARBA" id="ARBA00022679"/>
    </source>
</evidence>
<keyword evidence="5" id="KW-1185">Reference proteome</keyword>
<evidence type="ECO:0000256" key="2">
    <source>
        <dbReference type="ARBA" id="ARBA00022695"/>
    </source>
</evidence>
<proteinExistence type="inferred from homology"/>
<feature type="site" description="Transition state stabilizer" evidence="3">
    <location>
        <position position="15"/>
    </location>
</feature>
<name>A0A1H8JV40_9RHOB</name>
<dbReference type="SUPFAM" id="SSF53448">
    <property type="entry name" value="Nucleotide-diphospho-sugar transferases"/>
    <property type="match status" value="1"/>
</dbReference>
<dbReference type="GO" id="GO:0050518">
    <property type="term" value="F:2-C-methyl-D-erythritol 4-phosphate cytidylyltransferase activity"/>
    <property type="evidence" value="ECO:0007669"/>
    <property type="project" value="UniProtKB-UniRule"/>
</dbReference>
<protein>
    <recommendedName>
        <fullName evidence="3">2-C-methyl-D-erythritol 4-phosphate cytidylyltransferase</fullName>
        <ecNumber evidence="3">2.7.7.60</ecNumber>
    </recommendedName>
    <alternativeName>
        <fullName evidence="3">4-diphosphocytidyl-2C-methyl-D-erythritol synthase</fullName>
    </alternativeName>
    <alternativeName>
        <fullName evidence="3">MEP cytidylyltransferase</fullName>
        <shortName evidence="3">MCT</shortName>
    </alternativeName>
</protein>
<dbReference type="InterPro" id="IPR050088">
    <property type="entry name" value="IspD/TarI_cytidylyltransf_bact"/>
</dbReference>
<keyword evidence="3" id="KW-0414">Isoprene biosynthesis</keyword>
<dbReference type="Proteomes" id="UP000183002">
    <property type="component" value="Unassembled WGS sequence"/>
</dbReference>
<dbReference type="PANTHER" id="PTHR32125:SF4">
    <property type="entry name" value="2-C-METHYL-D-ERYTHRITOL 4-PHOSPHATE CYTIDYLYLTRANSFERASE, CHLOROPLASTIC"/>
    <property type="match status" value="1"/>
</dbReference>
<evidence type="ECO:0000313" key="4">
    <source>
        <dbReference type="EMBL" id="SEN84078.1"/>
    </source>
</evidence>
<dbReference type="HAMAP" id="MF_00108">
    <property type="entry name" value="IspD"/>
    <property type="match status" value="1"/>
</dbReference>
<comment type="catalytic activity">
    <reaction evidence="3">
        <text>2-C-methyl-D-erythritol 4-phosphate + CTP + H(+) = 4-CDP-2-C-methyl-D-erythritol + diphosphate</text>
        <dbReference type="Rhea" id="RHEA:13429"/>
        <dbReference type="ChEBI" id="CHEBI:15378"/>
        <dbReference type="ChEBI" id="CHEBI:33019"/>
        <dbReference type="ChEBI" id="CHEBI:37563"/>
        <dbReference type="ChEBI" id="CHEBI:57823"/>
        <dbReference type="ChEBI" id="CHEBI:58262"/>
        <dbReference type="EC" id="2.7.7.60"/>
    </reaction>
</comment>